<evidence type="ECO:0000256" key="3">
    <source>
        <dbReference type="ARBA" id="ARBA00022989"/>
    </source>
</evidence>
<evidence type="ECO:0000256" key="5">
    <source>
        <dbReference type="RuleBase" id="RU000687"/>
    </source>
</evidence>
<feature type="transmembrane region" description="Helical" evidence="5">
    <location>
        <begin position="242"/>
        <end position="263"/>
    </location>
</feature>
<evidence type="ECO:0000313" key="9">
    <source>
        <dbReference type="Proteomes" id="UP001497497"/>
    </source>
</evidence>
<dbReference type="InterPro" id="IPR006029">
    <property type="entry name" value="Neurotrans-gated_channel_TM"/>
</dbReference>
<dbReference type="PROSITE" id="PS00236">
    <property type="entry name" value="NEUROTR_ION_CHANNEL"/>
    <property type="match status" value="1"/>
</dbReference>
<keyword evidence="5" id="KW-0732">Signal</keyword>
<comment type="caution">
    <text evidence="8">The sequence shown here is derived from an EMBL/GenBank/DDBJ whole genome shotgun (WGS) entry which is preliminary data.</text>
</comment>
<dbReference type="Pfam" id="PF02931">
    <property type="entry name" value="Neur_chan_LBD"/>
    <property type="match status" value="1"/>
</dbReference>
<keyword evidence="5" id="KW-0407">Ion channel</keyword>
<feature type="domain" description="Neurotransmitter-gated ion-channel transmembrane" evidence="7">
    <location>
        <begin position="248"/>
        <end position="403"/>
    </location>
</feature>
<dbReference type="Gene3D" id="1.20.58.390">
    <property type="entry name" value="Neurotransmitter-gated ion-channel transmembrane domain"/>
    <property type="match status" value="1"/>
</dbReference>
<dbReference type="GO" id="GO:0016020">
    <property type="term" value="C:membrane"/>
    <property type="evidence" value="ECO:0007669"/>
    <property type="project" value="UniProtKB-SubCell"/>
</dbReference>
<keyword evidence="9" id="KW-1185">Reference proteome</keyword>
<dbReference type="InterPro" id="IPR006201">
    <property type="entry name" value="Neur_channel"/>
</dbReference>
<feature type="transmembrane region" description="Helical" evidence="5">
    <location>
        <begin position="275"/>
        <end position="294"/>
    </location>
</feature>
<evidence type="ECO:0000259" key="7">
    <source>
        <dbReference type="Pfam" id="PF02932"/>
    </source>
</evidence>
<feature type="chain" id="PRO_5043087191" evidence="5">
    <location>
        <begin position="25"/>
        <end position="456"/>
    </location>
</feature>
<keyword evidence="3 5" id="KW-1133">Transmembrane helix</keyword>
<reference evidence="8 9" key="1">
    <citation type="submission" date="2024-04" db="EMBL/GenBank/DDBJ databases">
        <authorList>
            <consortium name="Genoscope - CEA"/>
            <person name="William W."/>
        </authorList>
    </citation>
    <scope>NUCLEOTIDE SEQUENCE [LARGE SCALE GENOMIC DNA]</scope>
</reference>
<keyword evidence="4 5" id="KW-0472">Membrane</keyword>
<dbReference type="PRINTS" id="PR00252">
    <property type="entry name" value="NRIONCHANNEL"/>
</dbReference>
<dbReference type="GO" id="GO:0005230">
    <property type="term" value="F:extracellular ligand-gated monoatomic ion channel activity"/>
    <property type="evidence" value="ECO:0007669"/>
    <property type="project" value="InterPro"/>
</dbReference>
<proteinExistence type="inferred from homology"/>
<dbReference type="SUPFAM" id="SSF90112">
    <property type="entry name" value="Neurotransmitter-gated ion-channel transmembrane pore"/>
    <property type="match status" value="1"/>
</dbReference>
<feature type="domain" description="Neurotransmitter-gated ion-channel ligand-binding" evidence="6">
    <location>
        <begin position="51"/>
        <end position="195"/>
    </location>
</feature>
<evidence type="ECO:0000256" key="2">
    <source>
        <dbReference type="ARBA" id="ARBA00022692"/>
    </source>
</evidence>
<dbReference type="AlphaFoldDB" id="A0AAV2I496"/>
<dbReference type="SUPFAM" id="SSF63712">
    <property type="entry name" value="Nicotinic receptor ligand binding domain-like"/>
    <property type="match status" value="1"/>
</dbReference>
<feature type="transmembrane region" description="Helical" evidence="5">
    <location>
        <begin position="434"/>
        <end position="453"/>
    </location>
</feature>
<name>A0AAV2I496_LYMST</name>
<evidence type="ECO:0000256" key="4">
    <source>
        <dbReference type="ARBA" id="ARBA00023136"/>
    </source>
</evidence>
<dbReference type="Gene3D" id="2.70.170.10">
    <property type="entry name" value="Neurotransmitter-gated ion-channel ligand-binding domain"/>
    <property type="match status" value="1"/>
</dbReference>
<protein>
    <submittedName>
        <fullName evidence="8">Uncharacterized protein</fullName>
    </submittedName>
</protein>
<feature type="signal peptide" evidence="5">
    <location>
        <begin position="1"/>
        <end position="24"/>
    </location>
</feature>
<gene>
    <name evidence="8" type="ORF">GSLYS_00015134001</name>
</gene>
<keyword evidence="5" id="KW-0813">Transport</keyword>
<keyword evidence="2 5" id="KW-0812">Transmembrane</keyword>
<dbReference type="Proteomes" id="UP001497497">
    <property type="component" value="Unassembled WGS sequence"/>
</dbReference>
<dbReference type="EMBL" id="CAXITT010000437">
    <property type="protein sequence ID" value="CAL1541528.1"/>
    <property type="molecule type" value="Genomic_DNA"/>
</dbReference>
<dbReference type="InterPro" id="IPR036719">
    <property type="entry name" value="Neuro-gated_channel_TM_sf"/>
</dbReference>
<dbReference type="CDD" id="cd19051">
    <property type="entry name" value="LGIC_TM_cation"/>
    <property type="match status" value="1"/>
</dbReference>
<accession>A0AAV2I496</accession>
<dbReference type="InterPro" id="IPR036734">
    <property type="entry name" value="Neur_chan_lig-bd_sf"/>
</dbReference>
<evidence type="ECO:0000259" key="6">
    <source>
        <dbReference type="Pfam" id="PF02931"/>
    </source>
</evidence>
<comment type="similarity">
    <text evidence="5">Belongs to the ligand-gated ion channel (TC 1.A.9) family.</text>
</comment>
<dbReference type="InterPro" id="IPR006202">
    <property type="entry name" value="Neur_chan_lig-bd"/>
</dbReference>
<dbReference type="InterPro" id="IPR018000">
    <property type="entry name" value="Neurotransmitter_ion_chnl_CS"/>
</dbReference>
<dbReference type="InterPro" id="IPR038050">
    <property type="entry name" value="Neuro_actylchol_rec"/>
</dbReference>
<dbReference type="PANTHER" id="PTHR18945">
    <property type="entry name" value="NEUROTRANSMITTER GATED ION CHANNEL"/>
    <property type="match status" value="1"/>
</dbReference>
<feature type="transmembrane region" description="Helical" evidence="5">
    <location>
        <begin position="306"/>
        <end position="326"/>
    </location>
</feature>
<sequence>MMMKPKVCLCVLLISICCVRVCSSLDGSIPSYREAQIRLKEKVLSHRAIRARLSPRDDGHLNVSIIFYPIQIVRIDEVEQSMSSINYLELAWLDEDLAWNRSRYDDISLIALDYDELWHPNLFVKNSVSKYDVTAQDGGYRLLLSDTGHVTLKIGIFLKTLCDLDFTYFPFDLQTCDIDFVSGKDDCKVQLNTINTRYPPEPVVVKGEWTIVDRNLESGGLDNLGDIVYYARAKVRLKRNSLFYVTFIIVPMAASSLMTSLVFRVPPACGQKVSFLVTIFVSNAVFLGFIAATVPRSVSVMPRVMLFQIFVLLQSFLALVASLFVIRRHEQEVLSASHNKNSGGRKAREKLAADIFTSGNRIFPDNAVASKRNDAREPVEGSNQKSGSENFKIELIVKEKENTIQEKPKFDQKIRPEIRPMKCLRHVSAERLDLIFFWLFNVVSLPFYIELLLQLN</sequence>
<evidence type="ECO:0000313" key="8">
    <source>
        <dbReference type="EMBL" id="CAL1541528.1"/>
    </source>
</evidence>
<dbReference type="GO" id="GO:0004888">
    <property type="term" value="F:transmembrane signaling receptor activity"/>
    <property type="evidence" value="ECO:0007669"/>
    <property type="project" value="InterPro"/>
</dbReference>
<organism evidence="8 9">
    <name type="scientific">Lymnaea stagnalis</name>
    <name type="common">Great pond snail</name>
    <name type="synonym">Helix stagnalis</name>
    <dbReference type="NCBI Taxonomy" id="6523"/>
    <lineage>
        <taxon>Eukaryota</taxon>
        <taxon>Metazoa</taxon>
        <taxon>Spiralia</taxon>
        <taxon>Lophotrochozoa</taxon>
        <taxon>Mollusca</taxon>
        <taxon>Gastropoda</taxon>
        <taxon>Heterobranchia</taxon>
        <taxon>Euthyneura</taxon>
        <taxon>Panpulmonata</taxon>
        <taxon>Hygrophila</taxon>
        <taxon>Lymnaeoidea</taxon>
        <taxon>Lymnaeidae</taxon>
        <taxon>Lymnaea</taxon>
    </lineage>
</organism>
<dbReference type="Pfam" id="PF02932">
    <property type="entry name" value="Neur_chan_memb"/>
    <property type="match status" value="1"/>
</dbReference>
<comment type="subcellular location">
    <subcellularLocation>
        <location evidence="1">Membrane</location>
        <topology evidence="1">Multi-pass membrane protein</topology>
    </subcellularLocation>
</comment>
<evidence type="ECO:0000256" key="1">
    <source>
        <dbReference type="ARBA" id="ARBA00004141"/>
    </source>
</evidence>
<keyword evidence="5" id="KW-0406">Ion transport</keyword>
<dbReference type="CDD" id="cd18989">
    <property type="entry name" value="LGIC_ECD_cation"/>
    <property type="match status" value="1"/>
</dbReference>